<accession>A0A6G3QNJ1</accession>
<feature type="non-terminal residue" evidence="3">
    <location>
        <position position="102"/>
    </location>
</feature>
<organism evidence="3">
    <name type="scientific">Streptomyces sp. SID14436</name>
    <dbReference type="NCBI Taxonomy" id="2706070"/>
    <lineage>
        <taxon>Bacteria</taxon>
        <taxon>Bacillati</taxon>
        <taxon>Actinomycetota</taxon>
        <taxon>Actinomycetes</taxon>
        <taxon>Kitasatosporales</taxon>
        <taxon>Streptomycetaceae</taxon>
        <taxon>Streptomyces</taxon>
    </lineage>
</organism>
<evidence type="ECO:0000256" key="2">
    <source>
        <dbReference type="SAM" id="SignalP"/>
    </source>
</evidence>
<evidence type="ECO:0000256" key="1">
    <source>
        <dbReference type="SAM" id="MobiDB-lite"/>
    </source>
</evidence>
<proteinExistence type="predicted"/>
<comment type="caution">
    <text evidence="3">The sequence shown here is derived from an EMBL/GenBank/DDBJ whole genome shotgun (WGS) entry which is preliminary data.</text>
</comment>
<feature type="compositionally biased region" description="Basic and acidic residues" evidence="1">
    <location>
        <begin position="43"/>
        <end position="54"/>
    </location>
</feature>
<dbReference type="EMBL" id="JAAGMD010000036">
    <property type="protein sequence ID" value="NEA84770.1"/>
    <property type="molecule type" value="Genomic_DNA"/>
</dbReference>
<keyword evidence="2" id="KW-0732">Signal</keyword>
<feature type="region of interest" description="Disordered" evidence="1">
    <location>
        <begin position="23"/>
        <end position="67"/>
    </location>
</feature>
<gene>
    <name evidence="3" type="ORF">G3I53_01485</name>
</gene>
<dbReference type="AlphaFoldDB" id="A0A6G3QNJ1"/>
<evidence type="ECO:0000313" key="3">
    <source>
        <dbReference type="EMBL" id="NEA84770.1"/>
    </source>
</evidence>
<feature type="chain" id="PRO_5026172132" evidence="2">
    <location>
        <begin position="25"/>
        <end position="102"/>
    </location>
</feature>
<sequence length="102" mass="10266">MSWTRSLTAALALGLVLAAGPAGCASPDARGQDGAPASAGRLLEARDPEGRPYREAGPNAAPRVGVEVTPDAGGGWAVRLTVRGFRFSPDGTTGRAVPGRGL</sequence>
<reference evidence="3" key="1">
    <citation type="submission" date="2020-01" db="EMBL/GenBank/DDBJ databases">
        <title>Insect and environment-associated Actinomycetes.</title>
        <authorList>
            <person name="Currrie C."/>
            <person name="Chevrette M."/>
            <person name="Carlson C."/>
            <person name="Stubbendieck R."/>
            <person name="Wendt-Pienkowski E."/>
        </authorList>
    </citation>
    <scope>NUCLEOTIDE SEQUENCE</scope>
    <source>
        <strain evidence="3">SID14436</strain>
    </source>
</reference>
<name>A0A6G3QNJ1_9ACTN</name>
<feature type="signal peptide" evidence="2">
    <location>
        <begin position="1"/>
        <end position="24"/>
    </location>
</feature>
<protein>
    <submittedName>
        <fullName evidence="3">Uncharacterized protein</fullName>
    </submittedName>
</protein>